<evidence type="ECO:0000313" key="2">
    <source>
        <dbReference type="EMBL" id="NYJ24432.1"/>
    </source>
</evidence>
<dbReference type="GO" id="GO:0005524">
    <property type="term" value="F:ATP binding"/>
    <property type="evidence" value="ECO:0007669"/>
    <property type="project" value="InterPro"/>
</dbReference>
<name>A0A853CVI0_9MICO</name>
<accession>A0A853CVI0</accession>
<gene>
    <name evidence="2" type="ORF">HNR13_002719</name>
</gene>
<dbReference type="GO" id="GO:0034335">
    <property type="term" value="F:DNA negative supercoiling activity"/>
    <property type="evidence" value="ECO:0007669"/>
    <property type="project" value="UniProtKB-ARBA"/>
</dbReference>
<dbReference type="RefSeq" id="WP_179606551.1">
    <property type="nucleotide sequence ID" value="NZ_BAABEH010000001.1"/>
</dbReference>
<evidence type="ECO:0000313" key="3">
    <source>
        <dbReference type="Proteomes" id="UP000578352"/>
    </source>
</evidence>
<evidence type="ECO:0000256" key="1">
    <source>
        <dbReference type="ARBA" id="ARBA00000185"/>
    </source>
</evidence>
<dbReference type="Proteomes" id="UP000578352">
    <property type="component" value="Unassembled WGS sequence"/>
</dbReference>
<comment type="caution">
    <text evidence="2">The sequence shown here is derived from an EMBL/GenBank/DDBJ whole genome shotgun (WGS) entry which is preliminary data.</text>
</comment>
<dbReference type="AlphaFoldDB" id="A0A853CVI0"/>
<organism evidence="2 3">
    <name type="scientific">Leifsonia shinshuensis</name>
    <dbReference type="NCBI Taxonomy" id="150026"/>
    <lineage>
        <taxon>Bacteria</taxon>
        <taxon>Bacillati</taxon>
        <taxon>Actinomycetota</taxon>
        <taxon>Actinomycetes</taxon>
        <taxon>Micrococcales</taxon>
        <taxon>Microbacteriaceae</taxon>
        <taxon>Leifsonia</taxon>
    </lineage>
</organism>
<protein>
    <submittedName>
        <fullName evidence="2">DNA gyrase/topoisomerase IV subunit A</fullName>
    </submittedName>
</protein>
<proteinExistence type="predicted"/>
<keyword evidence="2" id="KW-0413">Isomerase</keyword>
<dbReference type="SUPFAM" id="SSF56719">
    <property type="entry name" value="Type II DNA topoisomerase"/>
    <property type="match status" value="1"/>
</dbReference>
<reference evidence="2 3" key="1">
    <citation type="submission" date="2020-07" db="EMBL/GenBank/DDBJ databases">
        <title>Sequencing the genomes of 1000 actinobacteria strains.</title>
        <authorList>
            <person name="Klenk H.-P."/>
        </authorList>
    </citation>
    <scope>NUCLEOTIDE SEQUENCE [LARGE SCALE GENOMIC DNA]</scope>
    <source>
        <strain evidence="2 3">DSM 15165</strain>
    </source>
</reference>
<dbReference type="InterPro" id="IPR013760">
    <property type="entry name" value="Topo_IIA-like_dom_sf"/>
</dbReference>
<comment type="catalytic activity">
    <reaction evidence="1">
        <text>ATP-dependent breakage, passage and rejoining of double-stranded DNA.</text>
        <dbReference type="EC" id="5.6.2.2"/>
    </reaction>
</comment>
<sequence length="90" mass="9914">MEADVRANLMQRLEYLKAMRAARERLPEVAAVIAAAESDEDALAGIRSTLGCSEIAASVVYNMQLRRLRVRPQDALTAEIAEVEQLLEDG</sequence>
<dbReference type="GO" id="GO:0003677">
    <property type="term" value="F:DNA binding"/>
    <property type="evidence" value="ECO:0007669"/>
    <property type="project" value="InterPro"/>
</dbReference>
<dbReference type="EMBL" id="JACCFL010000001">
    <property type="protein sequence ID" value="NYJ24432.1"/>
    <property type="molecule type" value="Genomic_DNA"/>
</dbReference>
<dbReference type="Gene3D" id="1.10.268.10">
    <property type="entry name" value="Topoisomerase, domain 3"/>
    <property type="match status" value="1"/>
</dbReference>
<dbReference type="InterPro" id="IPR013757">
    <property type="entry name" value="Topo_IIA_A_a_sf"/>
</dbReference>